<comment type="subcellular location">
    <subcellularLocation>
        <location evidence="1">Cell membrane</location>
        <topology evidence="1">Multi-pass membrane protein</topology>
    </subcellularLocation>
</comment>
<evidence type="ECO:0000256" key="5">
    <source>
        <dbReference type="ARBA" id="ARBA00023136"/>
    </source>
</evidence>
<keyword evidence="5 8" id="KW-0472">Membrane</keyword>
<feature type="domain" description="ABC3 transporter permease C-terminal" evidence="9">
    <location>
        <begin position="58"/>
        <end position="175"/>
    </location>
</feature>
<organism evidence="10 11">
    <name type="scientific">Amycolatopsis thermophila</name>
    <dbReference type="NCBI Taxonomy" id="206084"/>
    <lineage>
        <taxon>Bacteria</taxon>
        <taxon>Bacillati</taxon>
        <taxon>Actinomycetota</taxon>
        <taxon>Actinomycetes</taxon>
        <taxon>Pseudonocardiales</taxon>
        <taxon>Pseudonocardiaceae</taxon>
        <taxon>Amycolatopsis</taxon>
    </lineage>
</organism>
<sequence length="286" mass="31481">MLRLSWHTFTDRWQLFLGAILTVCLGVALVQSSLLILVSAATAGGEAVEAITLLGLTPAVSAFLAVFIVSSTFAFTVAQRRRDLALLRLVGGARGQVRRLLLSEALLLGVIGTGAGVPLGLLAMRAQTWLLHDLGFVPATFTARRQDWILGVSPGVGLGVAVVGVLAASRRAAKVRPMEALRETRRPPRRPGGHHDRTVGSGRWWGGVPAEPGTGLGHHPHRGPRPRLRRRHRDRAGGRHCRRPGRLHRHPHPRPRERIAGRPDRRQHRGRRRFPAGRQLRDRADR</sequence>
<reference evidence="10 11" key="1">
    <citation type="submission" date="2023-07" db="EMBL/GenBank/DDBJ databases">
        <title>Sequencing the genomes of 1000 actinobacteria strains.</title>
        <authorList>
            <person name="Klenk H.-P."/>
        </authorList>
    </citation>
    <scope>NUCLEOTIDE SEQUENCE [LARGE SCALE GENOMIC DNA]</scope>
    <source>
        <strain evidence="10 11">DSM 45805</strain>
    </source>
</reference>
<keyword evidence="11" id="KW-1185">Reference proteome</keyword>
<comment type="similarity">
    <text evidence="6">Belongs to the ABC-4 integral membrane protein family.</text>
</comment>
<accession>A0ABU0F4X8</accession>
<dbReference type="Proteomes" id="UP001229651">
    <property type="component" value="Unassembled WGS sequence"/>
</dbReference>
<feature type="transmembrane region" description="Helical" evidence="8">
    <location>
        <begin position="148"/>
        <end position="168"/>
    </location>
</feature>
<feature type="transmembrane region" description="Helical" evidence="8">
    <location>
        <begin position="59"/>
        <end position="79"/>
    </location>
</feature>
<dbReference type="Pfam" id="PF02687">
    <property type="entry name" value="FtsX"/>
    <property type="match status" value="1"/>
</dbReference>
<evidence type="ECO:0000313" key="11">
    <source>
        <dbReference type="Proteomes" id="UP001229651"/>
    </source>
</evidence>
<evidence type="ECO:0000256" key="3">
    <source>
        <dbReference type="ARBA" id="ARBA00022692"/>
    </source>
</evidence>
<evidence type="ECO:0000256" key="2">
    <source>
        <dbReference type="ARBA" id="ARBA00022475"/>
    </source>
</evidence>
<comment type="caution">
    <text evidence="10">The sequence shown here is derived from an EMBL/GenBank/DDBJ whole genome shotgun (WGS) entry which is preliminary data.</text>
</comment>
<evidence type="ECO:0000256" key="6">
    <source>
        <dbReference type="ARBA" id="ARBA00038076"/>
    </source>
</evidence>
<dbReference type="PANTHER" id="PTHR30572">
    <property type="entry name" value="MEMBRANE COMPONENT OF TRANSPORTER-RELATED"/>
    <property type="match status" value="1"/>
</dbReference>
<dbReference type="PANTHER" id="PTHR30572:SF4">
    <property type="entry name" value="ABC TRANSPORTER PERMEASE YTRF"/>
    <property type="match status" value="1"/>
</dbReference>
<feature type="region of interest" description="Disordered" evidence="7">
    <location>
        <begin position="175"/>
        <end position="286"/>
    </location>
</feature>
<proteinExistence type="inferred from homology"/>
<evidence type="ECO:0000256" key="4">
    <source>
        <dbReference type="ARBA" id="ARBA00022989"/>
    </source>
</evidence>
<feature type="compositionally biased region" description="Basic residues" evidence="7">
    <location>
        <begin position="265"/>
        <end position="275"/>
    </location>
</feature>
<dbReference type="EMBL" id="JAUSUT010000001">
    <property type="protein sequence ID" value="MDQ0382102.1"/>
    <property type="molecule type" value="Genomic_DNA"/>
</dbReference>
<dbReference type="InterPro" id="IPR003838">
    <property type="entry name" value="ABC3_permease_C"/>
</dbReference>
<feature type="compositionally biased region" description="Basic and acidic residues" evidence="7">
    <location>
        <begin position="254"/>
        <end position="264"/>
    </location>
</feature>
<protein>
    <recommendedName>
        <fullName evidence="9">ABC3 transporter permease C-terminal domain-containing protein</fullName>
    </recommendedName>
</protein>
<keyword evidence="3 8" id="KW-0812">Transmembrane</keyword>
<keyword evidence="4 8" id="KW-1133">Transmembrane helix</keyword>
<feature type="compositionally biased region" description="Basic residues" evidence="7">
    <location>
        <begin position="218"/>
        <end position="253"/>
    </location>
</feature>
<gene>
    <name evidence="10" type="ORF">FB470_006096</name>
</gene>
<dbReference type="InterPro" id="IPR050250">
    <property type="entry name" value="Macrolide_Exporter_MacB"/>
</dbReference>
<keyword evidence="2" id="KW-1003">Cell membrane</keyword>
<feature type="compositionally biased region" description="Basic and acidic residues" evidence="7">
    <location>
        <begin position="176"/>
        <end position="186"/>
    </location>
</feature>
<evidence type="ECO:0000256" key="7">
    <source>
        <dbReference type="SAM" id="MobiDB-lite"/>
    </source>
</evidence>
<name>A0ABU0F4X8_9PSEU</name>
<evidence type="ECO:0000256" key="1">
    <source>
        <dbReference type="ARBA" id="ARBA00004651"/>
    </source>
</evidence>
<evidence type="ECO:0000256" key="8">
    <source>
        <dbReference type="SAM" id="Phobius"/>
    </source>
</evidence>
<evidence type="ECO:0000313" key="10">
    <source>
        <dbReference type="EMBL" id="MDQ0382102.1"/>
    </source>
</evidence>
<evidence type="ECO:0000259" key="9">
    <source>
        <dbReference type="Pfam" id="PF02687"/>
    </source>
</evidence>
<feature type="transmembrane region" description="Helical" evidence="8">
    <location>
        <begin position="100"/>
        <end position="124"/>
    </location>
</feature>
<dbReference type="RefSeq" id="WP_306997022.1">
    <property type="nucleotide sequence ID" value="NZ_JAUSUT010000001.1"/>
</dbReference>